<evidence type="ECO:0000313" key="11">
    <source>
        <dbReference type="Proteomes" id="UP000198287"/>
    </source>
</evidence>
<organism evidence="10 11">
    <name type="scientific">Folsomia candida</name>
    <name type="common">Springtail</name>
    <dbReference type="NCBI Taxonomy" id="158441"/>
    <lineage>
        <taxon>Eukaryota</taxon>
        <taxon>Metazoa</taxon>
        <taxon>Ecdysozoa</taxon>
        <taxon>Arthropoda</taxon>
        <taxon>Hexapoda</taxon>
        <taxon>Collembola</taxon>
        <taxon>Entomobryomorpha</taxon>
        <taxon>Isotomoidea</taxon>
        <taxon>Isotomidae</taxon>
        <taxon>Proisotominae</taxon>
        <taxon>Folsomia</taxon>
    </lineage>
</organism>
<feature type="signal peptide" evidence="9">
    <location>
        <begin position="1"/>
        <end position="19"/>
    </location>
</feature>
<dbReference type="PANTHER" id="PTHR42643:SF24">
    <property type="entry name" value="IONOTROPIC RECEPTOR 60A"/>
    <property type="match status" value="1"/>
</dbReference>
<keyword evidence="4 8" id="KW-1133">Transmembrane helix</keyword>
<comment type="caution">
    <text evidence="10">The sequence shown here is derived from an EMBL/GenBank/DDBJ whole genome shotgun (WGS) entry which is preliminary data.</text>
</comment>
<evidence type="ECO:0000256" key="7">
    <source>
        <dbReference type="ARBA" id="ARBA00023180"/>
    </source>
</evidence>
<comment type="subcellular location">
    <subcellularLocation>
        <location evidence="1">Cell membrane</location>
        <topology evidence="1">Multi-pass membrane protein</topology>
    </subcellularLocation>
</comment>
<keyword evidence="6" id="KW-0675">Receptor</keyword>
<feature type="transmembrane region" description="Helical" evidence="8">
    <location>
        <begin position="453"/>
        <end position="472"/>
    </location>
</feature>
<evidence type="ECO:0000256" key="5">
    <source>
        <dbReference type="ARBA" id="ARBA00023136"/>
    </source>
</evidence>
<proteinExistence type="predicted"/>
<keyword evidence="9" id="KW-0732">Signal</keyword>
<feature type="non-terminal residue" evidence="10">
    <location>
        <position position="1142"/>
    </location>
</feature>
<accession>A0A226CZP9</accession>
<feature type="transmembrane region" description="Helical" evidence="8">
    <location>
        <begin position="921"/>
        <end position="944"/>
    </location>
</feature>
<dbReference type="AlphaFoldDB" id="A0A226CZP9"/>
<evidence type="ECO:0000256" key="3">
    <source>
        <dbReference type="ARBA" id="ARBA00022692"/>
    </source>
</evidence>
<dbReference type="PANTHER" id="PTHR42643">
    <property type="entry name" value="IONOTROPIC RECEPTOR 20A-RELATED"/>
    <property type="match status" value="1"/>
</dbReference>
<keyword evidence="2" id="KW-1003">Cell membrane</keyword>
<keyword evidence="5 8" id="KW-0472">Membrane</keyword>
<reference evidence="10 11" key="1">
    <citation type="submission" date="2015-12" db="EMBL/GenBank/DDBJ databases">
        <title>The genome of Folsomia candida.</title>
        <authorList>
            <person name="Faddeeva A."/>
            <person name="Derks M.F."/>
            <person name="Anvar Y."/>
            <person name="Smit S."/>
            <person name="Van Straalen N."/>
            <person name="Roelofs D."/>
        </authorList>
    </citation>
    <scope>NUCLEOTIDE SEQUENCE [LARGE SCALE GENOMIC DNA]</scope>
    <source>
        <strain evidence="10 11">VU population</strain>
        <tissue evidence="10">Whole body</tissue>
    </source>
</reference>
<evidence type="ECO:0000256" key="2">
    <source>
        <dbReference type="ARBA" id="ARBA00022475"/>
    </source>
</evidence>
<gene>
    <name evidence="10" type="ORF">Fcan01_26503</name>
</gene>
<evidence type="ECO:0000256" key="6">
    <source>
        <dbReference type="ARBA" id="ARBA00023170"/>
    </source>
</evidence>
<keyword evidence="3 8" id="KW-0812">Transmembrane</keyword>
<feature type="transmembrane region" description="Helical" evidence="8">
    <location>
        <begin position="416"/>
        <end position="433"/>
    </location>
</feature>
<dbReference type="GO" id="GO:0005886">
    <property type="term" value="C:plasma membrane"/>
    <property type="evidence" value="ECO:0007669"/>
    <property type="project" value="UniProtKB-SubCell"/>
</dbReference>
<dbReference type="Proteomes" id="UP000198287">
    <property type="component" value="Unassembled WGS sequence"/>
</dbReference>
<evidence type="ECO:0000313" key="10">
    <source>
        <dbReference type="EMBL" id="OXA38792.1"/>
    </source>
</evidence>
<evidence type="ECO:0000256" key="1">
    <source>
        <dbReference type="ARBA" id="ARBA00004651"/>
    </source>
</evidence>
<dbReference type="EMBL" id="LNIX01000043">
    <property type="protein sequence ID" value="OXA38792.1"/>
    <property type="molecule type" value="Genomic_DNA"/>
</dbReference>
<feature type="transmembrane region" description="Helical" evidence="8">
    <location>
        <begin position="1103"/>
        <end position="1129"/>
    </location>
</feature>
<protein>
    <submittedName>
        <fullName evidence="10">Uncharacterized protein</fullName>
    </submittedName>
</protein>
<dbReference type="InterPro" id="IPR052192">
    <property type="entry name" value="Insect_Ionotropic_Sensory_Rcpt"/>
</dbReference>
<feature type="chain" id="PRO_5012081762" evidence="9">
    <location>
        <begin position="20"/>
        <end position="1142"/>
    </location>
</feature>
<keyword evidence="7" id="KW-0325">Glycoprotein</keyword>
<feature type="transmembrane region" description="Helical" evidence="8">
    <location>
        <begin position="391"/>
        <end position="409"/>
    </location>
</feature>
<evidence type="ECO:0000256" key="8">
    <source>
        <dbReference type="SAM" id="Phobius"/>
    </source>
</evidence>
<name>A0A226CZP9_FOLCA</name>
<evidence type="ECO:0000256" key="4">
    <source>
        <dbReference type="ARBA" id="ARBA00022989"/>
    </source>
</evidence>
<evidence type="ECO:0000256" key="9">
    <source>
        <dbReference type="SAM" id="SignalP"/>
    </source>
</evidence>
<sequence>MKLLLFEIILLSTIITSQKIKPNFSTDLSTEFSNFIAPFSSCLIVFYDYAETTWISESVPIVRVKLNVSLYTWPDIIGSEEQGQFFALIPNHTSFSEYHPTYLPCTFEFHLFPPIRNAKAINTLTFTEEMMAPLVDIGTSYIGSLAYFTVPFKVSENTFHKILVTDVANPVRWGAWAAPMFHWKRRFYEVTNLQGVLYFLQDGVAKFYFLCEICTPCHAKFIRLHFSNLEELKARIAAHTSIVVDRTWLINHLALHGDDTEVQEKSIQSAVGKGQKYLNFQNYNATSMNLDLVLFKLAFPNATLTGQEPECVTMPLIRDNSDDVKYSKLFAYNFQTSFTSCMSNLPCVIMDLFMGQVLTYKSEGLEFTTCHQKKAENLMGVSDLVTPFDSATWVLTLATCCTLCVTFWIGHLSLGARSSIITAFLLLGWASLLEQSNDWAKNEVKTVSSRRSPAHFAYVLCTTWILAGLVLSTGYKGGYVKRLTVPPNPPTFTNFKELIENRFSVYTIPYDSSVYTDALNSNTTEERKAIYDNWLSLILVFQFLTTAVHSDAKPNRENPISNQMLQRLKNISIISPSYVSTSTENFSFSDLISDCNEPQALASWTDHVNQVDGPFLIGGNDIVLSRIAGLMSSGLADKWYQVSKEKSVETNWIPKFVPIVRVKLKVTHVAWHNINGTEQGEYFTRIENQSSSSSYYHPTYLPCTFEFHLFPPIRNAKTSTTLSFTEKMRVPFVDISTSYIGNLACFTVPFKVSENTFHKILVTDVPNPMRWGAWAGPMFRWKRSFYAATYLFGVRKTIIKTLGVVISGQHCTWRINHLVLNGDDPEVQEKTIQSAVRSDQKYLNFQDYNVADMNLDLILFKLAFPNVTVTGRELTECAVMPLISDNTEHVKYSKLSVFIIPVDGLLFLNRVMRGLRMKKRLNFAAVSQQIFAICTTLILAGLVLSTGYKGGYVKRLTVPPIPPTFTNFEEIIENKFSVYTIPYDASAYIDALNRNHTEEQRAIEPQALASWTDHVGQVHAQLQAKYPQAAISKSLDPIGKLMKGWALFNWGNDIVLSRIAGLMSSGLADKWYQVSKEKSVTEYVKVSKRLRWRWKGLKLGENLGGISILFLVGSGISMVMFGMEILIFWKRRTRISVITETN</sequence>
<keyword evidence="11" id="KW-1185">Reference proteome</keyword>